<gene>
    <name evidence="7" type="primary">pdxY</name>
    <name evidence="7" type="ORF">MU516_08745</name>
</gene>
<dbReference type="InterPro" id="IPR013749">
    <property type="entry name" value="PM/HMP-P_kinase-1"/>
</dbReference>
<evidence type="ECO:0000313" key="8">
    <source>
        <dbReference type="Proteomes" id="UP001320702"/>
    </source>
</evidence>
<evidence type="ECO:0000313" key="7">
    <source>
        <dbReference type="EMBL" id="MCT4332957.1"/>
    </source>
</evidence>
<dbReference type="Proteomes" id="UP001320702">
    <property type="component" value="Unassembled WGS sequence"/>
</dbReference>
<keyword evidence="3" id="KW-0547">Nucleotide-binding</keyword>
<keyword evidence="4 7" id="KW-0418">Kinase</keyword>
<dbReference type="GO" id="GO:0008478">
    <property type="term" value="F:pyridoxal kinase activity"/>
    <property type="evidence" value="ECO:0007669"/>
    <property type="project" value="UniProtKB-EC"/>
</dbReference>
<evidence type="ECO:0000259" key="6">
    <source>
        <dbReference type="Pfam" id="PF08543"/>
    </source>
</evidence>
<dbReference type="EMBL" id="JANAVZ010000004">
    <property type="protein sequence ID" value="MCT4332957.1"/>
    <property type="molecule type" value="Genomic_DNA"/>
</dbReference>
<dbReference type="SUPFAM" id="SSF53613">
    <property type="entry name" value="Ribokinase-like"/>
    <property type="match status" value="1"/>
</dbReference>
<organism evidence="7 8">
    <name type="scientific">Paracoccus maritimus</name>
    <dbReference type="NCBI Taxonomy" id="2933292"/>
    <lineage>
        <taxon>Bacteria</taxon>
        <taxon>Pseudomonadati</taxon>
        <taxon>Pseudomonadota</taxon>
        <taxon>Alphaproteobacteria</taxon>
        <taxon>Rhodobacterales</taxon>
        <taxon>Paracoccaceae</taxon>
        <taxon>Paracoccus</taxon>
    </lineage>
</organism>
<dbReference type="PANTHER" id="PTHR10534">
    <property type="entry name" value="PYRIDOXAL KINASE"/>
    <property type="match status" value="1"/>
</dbReference>
<keyword evidence="2 7" id="KW-0808">Transferase</keyword>
<feature type="domain" description="Pyridoxamine kinase/Phosphomethylpyrimidine kinase" evidence="6">
    <location>
        <begin position="98"/>
        <end position="266"/>
    </location>
</feature>
<keyword evidence="5" id="KW-0067">ATP-binding</keyword>
<dbReference type="InterPro" id="IPR029056">
    <property type="entry name" value="Ribokinase-like"/>
</dbReference>
<dbReference type="CDD" id="cd01173">
    <property type="entry name" value="pyridoxal_pyridoxamine_kinase"/>
    <property type="match status" value="1"/>
</dbReference>
<name>A0ABT2K8U0_9RHOB</name>
<accession>A0ABT2K8U0</accession>
<evidence type="ECO:0000256" key="4">
    <source>
        <dbReference type="ARBA" id="ARBA00022777"/>
    </source>
</evidence>
<evidence type="ECO:0000256" key="2">
    <source>
        <dbReference type="ARBA" id="ARBA00022679"/>
    </source>
</evidence>
<dbReference type="Pfam" id="PF08543">
    <property type="entry name" value="Phos_pyr_kin"/>
    <property type="match status" value="1"/>
</dbReference>
<sequence>MTDNDRPPLVISIQSQVVHGHVGNSAAVFPMQAAGLEVAAIPTVLFSNTPDYETLRGAPLPPDLFADLLRGAEERGLPDRAAWLVTGYIGSVDVALMTAEFVARCKTRNRALRYLCDPVMGDHAPGLYVPQAIAEVLRKRLLPLADLATPNSFELGYLTDQPIDTLDDLHAAARSLSLAEGARLVATGCELRDTAAGQLESVILGPEGFSRHPTAMLPVSLPGTGDLFAGLIVAALGRGYPLMQAVDQAQELTGMAMSHAARIGAREVVLSAPEFRGALLRM</sequence>
<dbReference type="InterPro" id="IPR004625">
    <property type="entry name" value="PyrdxlKinase"/>
</dbReference>
<proteinExistence type="predicted"/>
<evidence type="ECO:0000256" key="5">
    <source>
        <dbReference type="ARBA" id="ARBA00022840"/>
    </source>
</evidence>
<dbReference type="EC" id="2.7.1.35" evidence="1"/>
<protein>
    <recommendedName>
        <fullName evidence="1">pyridoxal kinase</fullName>
        <ecNumber evidence="1">2.7.1.35</ecNumber>
    </recommendedName>
</protein>
<dbReference type="RefSeq" id="WP_260276851.1">
    <property type="nucleotide sequence ID" value="NZ_JANAVZ010000004.1"/>
</dbReference>
<comment type="caution">
    <text evidence="7">The sequence shown here is derived from an EMBL/GenBank/DDBJ whole genome shotgun (WGS) entry which is preliminary data.</text>
</comment>
<dbReference type="Gene3D" id="3.40.1190.20">
    <property type="match status" value="1"/>
</dbReference>
<keyword evidence="8" id="KW-1185">Reference proteome</keyword>
<dbReference type="PANTHER" id="PTHR10534:SF2">
    <property type="entry name" value="PYRIDOXAL KINASE"/>
    <property type="match status" value="1"/>
</dbReference>
<evidence type="ECO:0000256" key="1">
    <source>
        <dbReference type="ARBA" id="ARBA00012104"/>
    </source>
</evidence>
<dbReference type="NCBIfam" id="TIGR00687">
    <property type="entry name" value="pyridox_kin"/>
    <property type="match status" value="1"/>
</dbReference>
<evidence type="ECO:0000256" key="3">
    <source>
        <dbReference type="ARBA" id="ARBA00022741"/>
    </source>
</evidence>
<reference evidence="7 8" key="1">
    <citation type="submission" date="2022-04" db="EMBL/GenBank/DDBJ databases">
        <title>Paracoccus sp. YLB-12 draft genome sequence.</title>
        <authorList>
            <person name="Yu L."/>
        </authorList>
    </citation>
    <scope>NUCLEOTIDE SEQUENCE [LARGE SCALE GENOMIC DNA]</scope>
    <source>
        <strain evidence="7 8">YLB-12</strain>
    </source>
</reference>